<feature type="transmembrane region" description="Helical" evidence="5">
    <location>
        <begin position="187"/>
        <end position="204"/>
    </location>
</feature>
<evidence type="ECO:0000256" key="4">
    <source>
        <dbReference type="ARBA" id="ARBA00023136"/>
    </source>
</evidence>
<evidence type="ECO:0000313" key="8">
    <source>
        <dbReference type="Proteomes" id="UP000217083"/>
    </source>
</evidence>
<accession>A0A263BTC8</accession>
<feature type="transmembrane region" description="Helical" evidence="5">
    <location>
        <begin position="86"/>
        <end position="107"/>
    </location>
</feature>
<gene>
    <name evidence="7" type="ORF">CIB95_10455</name>
</gene>
<dbReference type="PANTHER" id="PTHR37422:SF13">
    <property type="entry name" value="LIPOPOLYSACCHARIDE BIOSYNTHESIS PROTEIN PA4999-RELATED"/>
    <property type="match status" value="1"/>
</dbReference>
<feature type="transmembrane region" description="Helical" evidence="5">
    <location>
        <begin position="320"/>
        <end position="341"/>
    </location>
</feature>
<evidence type="ECO:0000256" key="2">
    <source>
        <dbReference type="ARBA" id="ARBA00022692"/>
    </source>
</evidence>
<proteinExistence type="predicted"/>
<dbReference type="AlphaFoldDB" id="A0A263BTC8"/>
<dbReference type="Pfam" id="PF04932">
    <property type="entry name" value="Wzy_C"/>
    <property type="match status" value="1"/>
</dbReference>
<keyword evidence="2 5" id="KW-0812">Transmembrane</keyword>
<organism evidence="7 8">
    <name type="scientific">Lottiidibacillus patelloidae</name>
    <dbReference type="NCBI Taxonomy" id="2670334"/>
    <lineage>
        <taxon>Bacteria</taxon>
        <taxon>Bacillati</taxon>
        <taxon>Bacillota</taxon>
        <taxon>Bacilli</taxon>
        <taxon>Bacillales</taxon>
        <taxon>Bacillaceae</taxon>
        <taxon>Lottiidibacillus</taxon>
    </lineage>
</organism>
<comment type="caution">
    <text evidence="7">The sequence shown here is derived from an EMBL/GenBank/DDBJ whole genome shotgun (WGS) entry which is preliminary data.</text>
</comment>
<evidence type="ECO:0000313" key="7">
    <source>
        <dbReference type="EMBL" id="OZM56637.1"/>
    </source>
</evidence>
<dbReference type="GO" id="GO:0016020">
    <property type="term" value="C:membrane"/>
    <property type="evidence" value="ECO:0007669"/>
    <property type="project" value="UniProtKB-SubCell"/>
</dbReference>
<reference evidence="7 8" key="2">
    <citation type="submission" date="2017-09" db="EMBL/GenBank/DDBJ databases">
        <title>Bacillus patelloidae sp. nov., isolated from the intestinal tract of a marine limpet.</title>
        <authorList>
            <person name="Liu R."/>
            <person name="Dong C."/>
            <person name="Shao Z."/>
        </authorList>
    </citation>
    <scope>NUCLEOTIDE SEQUENCE [LARGE SCALE GENOMIC DNA]</scope>
    <source>
        <strain evidence="7 8">SA5d-4</strain>
    </source>
</reference>
<feature type="domain" description="O-antigen ligase-related" evidence="6">
    <location>
        <begin position="195"/>
        <end position="328"/>
    </location>
</feature>
<sequence length="406" mass="46442">MNLANIFESKLGKLYLLLIWLTFALSGWVTIEPAPVDLLVTLAFVIALFSSYLSFHSHVAFPLTFIWIFILQNIGAMYFMRNHITGFSYFFITLYLIILWVMIVGLISRFGKKMTKLIISGYTTAAIISALLGIMAYFNLLPNAETFMYLGRIKSLFKDPNVFGPFLIPIVLFAINYFEEATTRKKKLFWVSTITLLTIAVFLSFSRAAWINYVISLGTFFFFWILFSTKKRSLVKRMSLLSILFILFAAMLFTLFNNESINSMFNTRFGLQKYDTNRFATQLTVLNSLETFPLGKGPGQSDSISDYSPHSLYVRVLGEYGYLGFFSIISFIILTLLRAVYAAYKTKATLYIVCTAAIIGLLVNSFVIDTLHWRHFWLLLAIPWVYKSDSNKTASSAKKKNMRGEL</sequence>
<feature type="transmembrane region" description="Helical" evidence="5">
    <location>
        <begin position="348"/>
        <end position="368"/>
    </location>
</feature>
<feature type="transmembrane region" description="Helical" evidence="5">
    <location>
        <begin position="36"/>
        <end position="53"/>
    </location>
</feature>
<feature type="transmembrane region" description="Helical" evidence="5">
    <location>
        <begin position="12"/>
        <end position="30"/>
    </location>
</feature>
<feature type="transmembrane region" description="Helical" evidence="5">
    <location>
        <begin position="239"/>
        <end position="256"/>
    </location>
</feature>
<feature type="transmembrane region" description="Helical" evidence="5">
    <location>
        <begin position="119"/>
        <end position="140"/>
    </location>
</feature>
<comment type="subcellular location">
    <subcellularLocation>
        <location evidence="1">Membrane</location>
        <topology evidence="1">Multi-pass membrane protein</topology>
    </subcellularLocation>
</comment>
<reference evidence="8" key="1">
    <citation type="submission" date="2017-08" db="EMBL/GenBank/DDBJ databases">
        <authorList>
            <person name="Huang Z."/>
        </authorList>
    </citation>
    <scope>NUCLEOTIDE SEQUENCE [LARGE SCALE GENOMIC DNA]</scope>
    <source>
        <strain evidence="8">SA5d-4</strain>
    </source>
</reference>
<protein>
    <recommendedName>
        <fullName evidence="6">O-antigen ligase-related domain-containing protein</fullName>
    </recommendedName>
</protein>
<keyword evidence="4 5" id="KW-0472">Membrane</keyword>
<dbReference type="Proteomes" id="UP000217083">
    <property type="component" value="Unassembled WGS sequence"/>
</dbReference>
<feature type="transmembrane region" description="Helical" evidence="5">
    <location>
        <begin position="210"/>
        <end position="227"/>
    </location>
</feature>
<keyword evidence="8" id="KW-1185">Reference proteome</keyword>
<name>A0A263BTC8_9BACI</name>
<evidence type="ECO:0000256" key="1">
    <source>
        <dbReference type="ARBA" id="ARBA00004141"/>
    </source>
</evidence>
<evidence type="ECO:0000256" key="5">
    <source>
        <dbReference type="SAM" id="Phobius"/>
    </source>
</evidence>
<evidence type="ECO:0000256" key="3">
    <source>
        <dbReference type="ARBA" id="ARBA00022989"/>
    </source>
</evidence>
<dbReference type="InterPro" id="IPR051533">
    <property type="entry name" value="WaaL-like"/>
</dbReference>
<dbReference type="EMBL" id="NPIA01000005">
    <property type="protein sequence ID" value="OZM56637.1"/>
    <property type="molecule type" value="Genomic_DNA"/>
</dbReference>
<keyword evidence="3 5" id="KW-1133">Transmembrane helix</keyword>
<feature type="transmembrane region" description="Helical" evidence="5">
    <location>
        <begin position="60"/>
        <end position="80"/>
    </location>
</feature>
<evidence type="ECO:0000259" key="6">
    <source>
        <dbReference type="Pfam" id="PF04932"/>
    </source>
</evidence>
<dbReference type="PANTHER" id="PTHR37422">
    <property type="entry name" value="TEICHURONIC ACID BIOSYNTHESIS PROTEIN TUAE"/>
    <property type="match status" value="1"/>
</dbReference>
<dbReference type="InterPro" id="IPR007016">
    <property type="entry name" value="O-antigen_ligase-rel_domated"/>
</dbReference>
<feature type="transmembrane region" description="Helical" evidence="5">
    <location>
        <begin position="160"/>
        <end position="178"/>
    </location>
</feature>
<dbReference type="RefSeq" id="WP_094924917.1">
    <property type="nucleotide sequence ID" value="NZ_NPIA01000005.1"/>
</dbReference>